<name>A0A366HUN2_9BACT</name>
<feature type="transmembrane region" description="Helical" evidence="1">
    <location>
        <begin position="20"/>
        <end position="41"/>
    </location>
</feature>
<evidence type="ECO:0000313" key="2">
    <source>
        <dbReference type="EMBL" id="RBP47389.1"/>
    </source>
</evidence>
<protein>
    <submittedName>
        <fullName evidence="2">Uncharacterized protein</fullName>
    </submittedName>
</protein>
<dbReference type="EMBL" id="QNRR01000001">
    <property type="protein sequence ID" value="RBP47389.1"/>
    <property type="molecule type" value="Genomic_DNA"/>
</dbReference>
<keyword evidence="1" id="KW-0472">Membrane</keyword>
<feature type="transmembrane region" description="Helical" evidence="1">
    <location>
        <begin position="53"/>
        <end position="78"/>
    </location>
</feature>
<keyword evidence="1" id="KW-0812">Transmembrane</keyword>
<dbReference type="OrthoDB" id="185610at2"/>
<keyword evidence="1" id="KW-1133">Transmembrane helix</keyword>
<evidence type="ECO:0000256" key="1">
    <source>
        <dbReference type="SAM" id="Phobius"/>
    </source>
</evidence>
<reference evidence="2 3" key="1">
    <citation type="submission" date="2018-06" db="EMBL/GenBank/DDBJ databases">
        <title>Genomic Encyclopedia of Type Strains, Phase IV (KMG-IV): sequencing the most valuable type-strain genomes for metagenomic binning, comparative biology and taxonomic classification.</title>
        <authorList>
            <person name="Goeker M."/>
        </authorList>
    </citation>
    <scope>NUCLEOTIDE SEQUENCE [LARGE SCALE GENOMIC DNA]</scope>
    <source>
        <strain evidence="2 3">DSM 25532</strain>
    </source>
</reference>
<evidence type="ECO:0000313" key="3">
    <source>
        <dbReference type="Proteomes" id="UP000253426"/>
    </source>
</evidence>
<keyword evidence="3" id="KW-1185">Reference proteome</keyword>
<accession>A0A366HUN2</accession>
<dbReference type="Proteomes" id="UP000253426">
    <property type="component" value="Unassembled WGS sequence"/>
</dbReference>
<sequence>MPPETALSEPSAPKASHQHLWVIAAGIGVGALAAVLVFSEAAREVAFTTMRSLFGIVTTPFLLESTVALLALFIVLAINKHRLDKEGDGWVYMMVPDPEEKGGTPLPKAITQRLQGTVLKDKPEPLDEALAERSMVEGYLELGMAVEARREFQAQQDLPDDVATSALRVRVLASNLDTVQARELLAATAARFANQTALLSATAREQADWLRKHLPAHEDLARLWHAEAEALAAKVQPG</sequence>
<dbReference type="AlphaFoldDB" id="A0A366HUN2"/>
<gene>
    <name evidence="2" type="ORF">DES53_101186</name>
</gene>
<organism evidence="2 3">
    <name type="scientific">Roseimicrobium gellanilyticum</name>
    <dbReference type="NCBI Taxonomy" id="748857"/>
    <lineage>
        <taxon>Bacteria</taxon>
        <taxon>Pseudomonadati</taxon>
        <taxon>Verrucomicrobiota</taxon>
        <taxon>Verrucomicrobiia</taxon>
        <taxon>Verrucomicrobiales</taxon>
        <taxon>Verrucomicrobiaceae</taxon>
        <taxon>Roseimicrobium</taxon>
    </lineage>
</organism>
<dbReference type="RefSeq" id="WP_113956329.1">
    <property type="nucleotide sequence ID" value="NZ_QNRR01000001.1"/>
</dbReference>
<proteinExistence type="predicted"/>
<comment type="caution">
    <text evidence="2">The sequence shown here is derived from an EMBL/GenBank/DDBJ whole genome shotgun (WGS) entry which is preliminary data.</text>
</comment>